<keyword evidence="2" id="KW-1185">Reference proteome</keyword>
<sequence>MKNFEIYTKWISDNINSENFLLAFVFGSVVRNVENPNDCDLLLVTKLQTNSDLWKLMRMENEVLKQKFYTNFELELSIQLLSEEEFSEDLSFIKLTLKSPKILLINKLNIK</sequence>
<dbReference type="Gene3D" id="3.30.460.10">
    <property type="entry name" value="Beta Polymerase, domain 2"/>
    <property type="match status" value="1"/>
</dbReference>
<dbReference type="InterPro" id="IPR043519">
    <property type="entry name" value="NT_sf"/>
</dbReference>
<dbReference type="AlphaFoldDB" id="A0A502EKV0"/>
<dbReference type="EMBL" id="RCZH01000012">
    <property type="protein sequence ID" value="TPG37744.1"/>
    <property type="molecule type" value="Genomic_DNA"/>
</dbReference>
<dbReference type="RefSeq" id="WP_140509420.1">
    <property type="nucleotide sequence ID" value="NZ_RCZH01000012.1"/>
</dbReference>
<dbReference type="OrthoDB" id="8223306at2"/>
<organism evidence="1 2">
    <name type="scientific">Flavobacterium pectinovorum</name>
    <dbReference type="NCBI Taxonomy" id="29533"/>
    <lineage>
        <taxon>Bacteria</taxon>
        <taxon>Pseudomonadati</taxon>
        <taxon>Bacteroidota</taxon>
        <taxon>Flavobacteriia</taxon>
        <taxon>Flavobacteriales</taxon>
        <taxon>Flavobacteriaceae</taxon>
        <taxon>Flavobacterium</taxon>
    </lineage>
</organism>
<dbReference type="SUPFAM" id="SSF81301">
    <property type="entry name" value="Nucleotidyltransferase"/>
    <property type="match status" value="1"/>
</dbReference>
<accession>A0A502EKV0</accession>
<evidence type="ECO:0008006" key="3">
    <source>
        <dbReference type="Google" id="ProtNLM"/>
    </source>
</evidence>
<comment type="caution">
    <text evidence="1">The sequence shown here is derived from an EMBL/GenBank/DDBJ whole genome shotgun (WGS) entry which is preliminary data.</text>
</comment>
<gene>
    <name evidence="1" type="ORF">EAH81_17585</name>
</gene>
<reference evidence="1 2" key="1">
    <citation type="journal article" date="2019" name="Environ. Microbiol.">
        <title>Species interactions and distinct microbial communities in high Arctic permafrost affected cryosols are associated with the CH4 and CO2 gas fluxes.</title>
        <authorList>
            <person name="Altshuler I."/>
            <person name="Hamel J."/>
            <person name="Turney S."/>
            <person name="Magnuson E."/>
            <person name="Levesque R."/>
            <person name="Greer C."/>
            <person name="Whyte L.G."/>
        </authorList>
    </citation>
    <scope>NUCLEOTIDE SEQUENCE [LARGE SCALE GENOMIC DNA]</scope>
    <source>
        <strain evidence="1 2">42</strain>
    </source>
</reference>
<protein>
    <recommendedName>
        <fullName evidence="3">Nucleotidyltransferase domain-containing protein</fullName>
    </recommendedName>
</protein>
<dbReference type="Proteomes" id="UP000319700">
    <property type="component" value="Unassembled WGS sequence"/>
</dbReference>
<proteinExistence type="predicted"/>
<evidence type="ECO:0000313" key="2">
    <source>
        <dbReference type="Proteomes" id="UP000319700"/>
    </source>
</evidence>
<name>A0A502EKV0_9FLAO</name>
<evidence type="ECO:0000313" key="1">
    <source>
        <dbReference type="EMBL" id="TPG37744.1"/>
    </source>
</evidence>